<evidence type="ECO:0000313" key="3">
    <source>
        <dbReference type="Proteomes" id="UP000603708"/>
    </source>
</evidence>
<keyword evidence="3" id="KW-1185">Reference proteome</keyword>
<organism evidence="2 3">
    <name type="scientific">Streptomyces sulfonofaciens</name>
    <dbReference type="NCBI Taxonomy" id="68272"/>
    <lineage>
        <taxon>Bacteria</taxon>
        <taxon>Bacillati</taxon>
        <taxon>Actinomycetota</taxon>
        <taxon>Actinomycetes</taxon>
        <taxon>Kitasatosporales</taxon>
        <taxon>Streptomycetaceae</taxon>
        <taxon>Streptomyces</taxon>
    </lineage>
</organism>
<name>A0A919G2L9_9ACTN</name>
<accession>A0A919G2L9</accession>
<sequence length="297" mass="32096">MAHTEPGTMRRILHREMPATIALLADEEDFTAMRRYGTFVFDDHHTYLRQIEALLRSLAAEGRHTSIALFDPEEYEEYCTGTGLEPDTATSRTRFTAELAARGPTVPYEGQHLADLVPALVTAALRRATWEYATLLLASVGACAVCGEDIGWSSYSRACDLVVRVLDRAGPGAHHLVCSAVTPADTLLSALDITYDQEGRARIDESQIREFATVLATAVATGSTGGLVVRTTAEDTPDRVYGWRLTGWNLAPLTAAEVFDAYCTDTETGEIVAPESGVDYGPPPDLGEDGPPAGHSH</sequence>
<dbReference type="RefSeq" id="WP_189930670.1">
    <property type="nucleotide sequence ID" value="NZ_BNCD01000004.1"/>
</dbReference>
<feature type="region of interest" description="Disordered" evidence="1">
    <location>
        <begin position="270"/>
        <end position="297"/>
    </location>
</feature>
<dbReference type="AlphaFoldDB" id="A0A919G2L9"/>
<dbReference type="Proteomes" id="UP000603708">
    <property type="component" value="Unassembled WGS sequence"/>
</dbReference>
<evidence type="ECO:0000256" key="1">
    <source>
        <dbReference type="SAM" id="MobiDB-lite"/>
    </source>
</evidence>
<reference evidence="2" key="2">
    <citation type="submission" date="2020-09" db="EMBL/GenBank/DDBJ databases">
        <authorList>
            <person name="Sun Q."/>
            <person name="Ohkuma M."/>
        </authorList>
    </citation>
    <scope>NUCLEOTIDE SEQUENCE</scope>
    <source>
        <strain evidence="2">JCM 5069</strain>
    </source>
</reference>
<protein>
    <submittedName>
        <fullName evidence="2">Uncharacterized protein</fullName>
    </submittedName>
</protein>
<proteinExistence type="predicted"/>
<reference evidence="2" key="1">
    <citation type="journal article" date="2014" name="Int. J. Syst. Evol. Microbiol.">
        <title>Complete genome sequence of Corynebacterium casei LMG S-19264T (=DSM 44701T), isolated from a smear-ripened cheese.</title>
        <authorList>
            <consortium name="US DOE Joint Genome Institute (JGI-PGF)"/>
            <person name="Walter F."/>
            <person name="Albersmeier A."/>
            <person name="Kalinowski J."/>
            <person name="Ruckert C."/>
        </authorList>
    </citation>
    <scope>NUCLEOTIDE SEQUENCE</scope>
    <source>
        <strain evidence="2">JCM 5069</strain>
    </source>
</reference>
<gene>
    <name evidence="2" type="ORF">GCM10018793_21200</name>
</gene>
<evidence type="ECO:0000313" key="2">
    <source>
        <dbReference type="EMBL" id="GHH76080.1"/>
    </source>
</evidence>
<comment type="caution">
    <text evidence="2">The sequence shown here is derived from an EMBL/GenBank/DDBJ whole genome shotgun (WGS) entry which is preliminary data.</text>
</comment>
<dbReference type="EMBL" id="BNCD01000004">
    <property type="protein sequence ID" value="GHH76080.1"/>
    <property type="molecule type" value="Genomic_DNA"/>
</dbReference>